<evidence type="ECO:0000313" key="2">
    <source>
        <dbReference type="EMBL" id="CAE0351416.1"/>
    </source>
</evidence>
<proteinExistence type="predicted"/>
<name>A0A7S3NBA4_9SPIT</name>
<dbReference type="AlphaFoldDB" id="A0A7S3NBA4"/>
<accession>A0A7S3NBA4</accession>
<gene>
    <name evidence="1" type="ORF">EHAR0213_LOCUS10329</name>
    <name evidence="2" type="ORF">EHAR0213_LOCUS10330</name>
</gene>
<protein>
    <submittedName>
        <fullName evidence="1">Uncharacterized protein</fullName>
    </submittedName>
</protein>
<organism evidence="1">
    <name type="scientific">Euplotes harpa</name>
    <dbReference type="NCBI Taxonomy" id="151035"/>
    <lineage>
        <taxon>Eukaryota</taxon>
        <taxon>Sar</taxon>
        <taxon>Alveolata</taxon>
        <taxon>Ciliophora</taxon>
        <taxon>Intramacronucleata</taxon>
        <taxon>Spirotrichea</taxon>
        <taxon>Hypotrichia</taxon>
        <taxon>Euplotida</taxon>
        <taxon>Euplotidae</taxon>
        <taxon>Euplotes</taxon>
    </lineage>
</organism>
<evidence type="ECO:0000313" key="1">
    <source>
        <dbReference type="EMBL" id="CAE0351415.1"/>
    </source>
</evidence>
<reference evidence="1" key="1">
    <citation type="submission" date="2021-01" db="EMBL/GenBank/DDBJ databases">
        <authorList>
            <person name="Corre E."/>
            <person name="Pelletier E."/>
            <person name="Niang G."/>
            <person name="Scheremetjew M."/>
            <person name="Finn R."/>
            <person name="Kale V."/>
            <person name="Holt S."/>
            <person name="Cochrane G."/>
            <person name="Meng A."/>
            <person name="Brown T."/>
            <person name="Cohen L."/>
        </authorList>
    </citation>
    <scope>NUCLEOTIDE SEQUENCE</scope>
    <source>
        <strain evidence="1">FSP1.4</strain>
    </source>
</reference>
<dbReference type="EMBL" id="HBII01024972">
    <property type="protein sequence ID" value="CAE0351416.1"/>
    <property type="molecule type" value="Transcribed_RNA"/>
</dbReference>
<sequence length="178" mass="20386">MQIFWAELKKTTLIARQKVNNDKFQYIKRQDVVRIGSADQAVKDSSYDNLTSFDERDGSNGNGRTNAADKIISSDQLFITFTIRDLGEHGIEVMFYEKDKLATTIVWSNPVEKTVKSQRMEKFKVLPIDAPDFDTCGEMLLAGSGNSVYIRDIRVRKKEKIQIGHEIDSRSYECCTIF</sequence>
<dbReference type="EMBL" id="HBII01024971">
    <property type="protein sequence ID" value="CAE0351415.1"/>
    <property type="molecule type" value="Transcribed_RNA"/>
</dbReference>